<evidence type="ECO:0000313" key="7">
    <source>
        <dbReference type="EMBL" id="SUA48813.1"/>
    </source>
</evidence>
<dbReference type="RefSeq" id="WP_115135002.1">
    <property type="nucleotide sequence ID" value="NZ_UGRS01000003.1"/>
</dbReference>
<dbReference type="InterPro" id="IPR007016">
    <property type="entry name" value="O-antigen_ligase-rel_domated"/>
</dbReference>
<feature type="transmembrane region" description="Helical" evidence="5">
    <location>
        <begin position="7"/>
        <end position="26"/>
    </location>
</feature>
<reference evidence="7 8" key="1">
    <citation type="submission" date="2018-06" db="EMBL/GenBank/DDBJ databases">
        <authorList>
            <consortium name="Pathogen Informatics"/>
            <person name="Doyle S."/>
        </authorList>
    </citation>
    <scope>NUCLEOTIDE SEQUENCE [LARGE SCALE GENOMIC DNA]</scope>
    <source>
        <strain evidence="7 8">NCTC12229</strain>
    </source>
</reference>
<feature type="domain" description="O-antigen ligase-related" evidence="6">
    <location>
        <begin position="201"/>
        <end position="353"/>
    </location>
</feature>
<proteinExistence type="predicted"/>
<organism evidence="7 8">
    <name type="scientific">Neisseria zoodegmatis</name>
    <dbReference type="NCBI Taxonomy" id="326523"/>
    <lineage>
        <taxon>Bacteria</taxon>
        <taxon>Pseudomonadati</taxon>
        <taxon>Pseudomonadota</taxon>
        <taxon>Betaproteobacteria</taxon>
        <taxon>Neisseriales</taxon>
        <taxon>Neisseriaceae</taxon>
        <taxon>Neisseria</taxon>
    </lineage>
</organism>
<protein>
    <submittedName>
        <fullName evidence="7">Lipid A core - O-antigen ligase and related enzymes</fullName>
    </submittedName>
</protein>
<feature type="transmembrane region" description="Helical" evidence="5">
    <location>
        <begin position="170"/>
        <end position="188"/>
    </location>
</feature>
<comment type="subcellular location">
    <subcellularLocation>
        <location evidence="1">Membrane</location>
        <topology evidence="1">Multi-pass membrane protein</topology>
    </subcellularLocation>
</comment>
<evidence type="ECO:0000256" key="1">
    <source>
        <dbReference type="ARBA" id="ARBA00004141"/>
    </source>
</evidence>
<gene>
    <name evidence="7" type="ORF">NCTC12229_02230</name>
</gene>
<dbReference type="PANTHER" id="PTHR37422">
    <property type="entry name" value="TEICHURONIC ACID BIOSYNTHESIS PROTEIN TUAE"/>
    <property type="match status" value="1"/>
</dbReference>
<feature type="transmembrane region" description="Helical" evidence="5">
    <location>
        <begin position="93"/>
        <end position="110"/>
    </location>
</feature>
<evidence type="ECO:0000256" key="4">
    <source>
        <dbReference type="ARBA" id="ARBA00023136"/>
    </source>
</evidence>
<dbReference type="Pfam" id="PF04932">
    <property type="entry name" value="Wzy_C"/>
    <property type="match status" value="1"/>
</dbReference>
<evidence type="ECO:0000256" key="3">
    <source>
        <dbReference type="ARBA" id="ARBA00022989"/>
    </source>
</evidence>
<accession>A0A378X8C6</accession>
<evidence type="ECO:0000313" key="8">
    <source>
        <dbReference type="Proteomes" id="UP000254055"/>
    </source>
</evidence>
<feature type="transmembrane region" description="Helical" evidence="5">
    <location>
        <begin position="117"/>
        <end position="137"/>
    </location>
</feature>
<feature type="transmembrane region" description="Helical" evidence="5">
    <location>
        <begin position="62"/>
        <end position="81"/>
    </location>
</feature>
<keyword evidence="3 5" id="KW-1133">Transmembrane helix</keyword>
<keyword evidence="2 5" id="KW-0812">Transmembrane</keyword>
<feature type="transmembrane region" description="Helical" evidence="5">
    <location>
        <begin position="373"/>
        <end position="391"/>
    </location>
</feature>
<dbReference type="OrthoDB" id="8606812at2"/>
<feature type="transmembrane region" description="Helical" evidence="5">
    <location>
        <begin position="38"/>
        <end position="55"/>
    </location>
</feature>
<evidence type="ECO:0000259" key="6">
    <source>
        <dbReference type="Pfam" id="PF04932"/>
    </source>
</evidence>
<dbReference type="Proteomes" id="UP000254055">
    <property type="component" value="Unassembled WGS sequence"/>
</dbReference>
<keyword evidence="7" id="KW-0436">Ligase</keyword>
<dbReference type="GO" id="GO:0016874">
    <property type="term" value="F:ligase activity"/>
    <property type="evidence" value="ECO:0007669"/>
    <property type="project" value="UniProtKB-KW"/>
</dbReference>
<feature type="transmembrane region" description="Helical" evidence="5">
    <location>
        <begin position="340"/>
        <end position="361"/>
    </location>
</feature>
<dbReference type="InterPro" id="IPR051533">
    <property type="entry name" value="WaaL-like"/>
</dbReference>
<dbReference type="EMBL" id="UGRS01000003">
    <property type="protein sequence ID" value="SUA48813.1"/>
    <property type="molecule type" value="Genomic_DNA"/>
</dbReference>
<keyword evidence="4 5" id="KW-0472">Membrane</keyword>
<feature type="transmembrane region" description="Helical" evidence="5">
    <location>
        <begin position="397"/>
        <end position="414"/>
    </location>
</feature>
<dbReference type="GO" id="GO:0016020">
    <property type="term" value="C:membrane"/>
    <property type="evidence" value="ECO:0007669"/>
    <property type="project" value="UniProtKB-SubCell"/>
</dbReference>
<feature type="transmembrane region" description="Helical" evidence="5">
    <location>
        <begin position="200"/>
        <end position="231"/>
    </location>
</feature>
<evidence type="ECO:0000256" key="5">
    <source>
        <dbReference type="SAM" id="Phobius"/>
    </source>
</evidence>
<dbReference type="AlphaFoldDB" id="A0A378X8C6"/>
<dbReference type="PANTHER" id="PTHR37422:SF13">
    <property type="entry name" value="LIPOPOLYSACCHARIDE BIOSYNTHESIS PROTEIN PA4999-RELATED"/>
    <property type="match status" value="1"/>
</dbReference>
<evidence type="ECO:0000256" key="2">
    <source>
        <dbReference type="ARBA" id="ARBA00022692"/>
    </source>
</evidence>
<name>A0A378X8C6_9NEIS</name>
<sequence length="429" mass="48190">MKIKSYTLYILMIYTMLCAYMVGPMLSFKAGIPRIDNPMSLLFVCATLFIALFENKRFPTKIAAALMCLAFMVAWSALHLVISPLTNTQFADLMFFLVVPCFFYLLYLCISRVEEPLVFIQRLITVFTLFISLPPLVEVATGIQFVNTSGEELSLEAGAAKGLFFNPNNMATTAVCLAPAVLIFFNYLGRTAKEKSAGWVLFALLGAVTFVSASRTAIACYLALLALHFIYRKNGLTTLFSIAAAYLLFAVTPSHIIQNFLLSLTGNPFLERFSSRLYLFLYDFGSDNSVSYRQEIYTYFREHPPLLYTGYGPKDFGEYFGGHLSHSLGFENPHSFIIELYLGFGMISLLAFLGYVVTYFANIASAKLITGKTRFFALISMAVFLLGGFIPSSILRLPFLWLPCFLIFIYIMCIHRNNRAYMSGFAPIN</sequence>